<dbReference type="EMBL" id="JACMSC010000019">
    <property type="protein sequence ID" value="KAG6474479.1"/>
    <property type="molecule type" value="Genomic_DNA"/>
</dbReference>
<dbReference type="PANTHER" id="PTHR43201:SF8">
    <property type="entry name" value="ACYL-COA SYNTHETASE FAMILY MEMBER 3"/>
    <property type="match status" value="1"/>
</dbReference>
<dbReference type="AlphaFoldDB" id="A0A8J5CHA4"/>
<dbReference type="Gene3D" id="3.40.50.12780">
    <property type="entry name" value="N-terminal domain of ligase-like"/>
    <property type="match status" value="1"/>
</dbReference>
<dbReference type="GO" id="GO:0031956">
    <property type="term" value="F:medium-chain fatty acid-CoA ligase activity"/>
    <property type="evidence" value="ECO:0007669"/>
    <property type="project" value="TreeGrafter"/>
</dbReference>
<gene>
    <name evidence="3" type="ORF">ZIOFF_068416</name>
</gene>
<dbReference type="InterPro" id="IPR000873">
    <property type="entry name" value="AMP-dep_synth/lig_dom"/>
</dbReference>
<accession>A0A8J5CHA4</accession>
<dbReference type="Proteomes" id="UP000734854">
    <property type="component" value="Unassembled WGS sequence"/>
</dbReference>
<sequence length="240" mass="27104">MNVYEENAFNEEEKNFIYNEDVDDKTEIFDDAIYDYDEMDEALNEKNYSDVQLIDSTLNISDLLLGAGAINAKEECAKSIGFVNGPRYLNGVRVVIVAKPSAEFVAAVFGTWLSGGVAVPLALSYPESELLHVMNDSDISMILSTQDHQGIMENMAVKCSARLSLLPTLARSVVEFMPKFSVRGQSVWQRWCDSYPKDRNTVEDAITVFTGVPIMYTRLMFFHILYETIGRYYMSSSTRT</sequence>
<name>A0A8J5CHA4_ZINOF</name>
<dbReference type="GO" id="GO:0006631">
    <property type="term" value="P:fatty acid metabolic process"/>
    <property type="evidence" value="ECO:0007669"/>
    <property type="project" value="TreeGrafter"/>
</dbReference>
<evidence type="ECO:0000256" key="1">
    <source>
        <dbReference type="ARBA" id="ARBA00006432"/>
    </source>
</evidence>
<keyword evidence="4" id="KW-1185">Reference proteome</keyword>
<organism evidence="3 4">
    <name type="scientific">Zingiber officinale</name>
    <name type="common">Ginger</name>
    <name type="synonym">Amomum zingiber</name>
    <dbReference type="NCBI Taxonomy" id="94328"/>
    <lineage>
        <taxon>Eukaryota</taxon>
        <taxon>Viridiplantae</taxon>
        <taxon>Streptophyta</taxon>
        <taxon>Embryophyta</taxon>
        <taxon>Tracheophyta</taxon>
        <taxon>Spermatophyta</taxon>
        <taxon>Magnoliopsida</taxon>
        <taxon>Liliopsida</taxon>
        <taxon>Zingiberales</taxon>
        <taxon>Zingiberaceae</taxon>
        <taxon>Zingiber</taxon>
    </lineage>
</organism>
<dbReference type="InterPro" id="IPR042099">
    <property type="entry name" value="ANL_N_sf"/>
</dbReference>
<evidence type="ECO:0000313" key="3">
    <source>
        <dbReference type="EMBL" id="KAG6474479.1"/>
    </source>
</evidence>
<reference evidence="3 4" key="1">
    <citation type="submission" date="2020-08" db="EMBL/GenBank/DDBJ databases">
        <title>Plant Genome Project.</title>
        <authorList>
            <person name="Zhang R.-G."/>
        </authorList>
    </citation>
    <scope>NUCLEOTIDE SEQUENCE [LARGE SCALE GENOMIC DNA]</scope>
    <source>
        <tissue evidence="3">Rhizome</tissue>
    </source>
</reference>
<comment type="caution">
    <text evidence="3">The sequence shown here is derived from an EMBL/GenBank/DDBJ whole genome shotgun (WGS) entry which is preliminary data.</text>
</comment>
<evidence type="ECO:0000313" key="4">
    <source>
        <dbReference type="Proteomes" id="UP000734854"/>
    </source>
</evidence>
<dbReference type="Pfam" id="PF00501">
    <property type="entry name" value="AMP-binding"/>
    <property type="match status" value="1"/>
</dbReference>
<protein>
    <recommendedName>
        <fullName evidence="2">AMP-dependent synthetase/ligase domain-containing protein</fullName>
    </recommendedName>
</protein>
<feature type="domain" description="AMP-dependent synthetase/ligase" evidence="2">
    <location>
        <begin position="91"/>
        <end position="155"/>
    </location>
</feature>
<dbReference type="SUPFAM" id="SSF56801">
    <property type="entry name" value="Acetyl-CoA synthetase-like"/>
    <property type="match status" value="1"/>
</dbReference>
<evidence type="ECO:0000259" key="2">
    <source>
        <dbReference type="Pfam" id="PF00501"/>
    </source>
</evidence>
<proteinExistence type="inferred from homology"/>
<dbReference type="PANTHER" id="PTHR43201">
    <property type="entry name" value="ACYL-COA SYNTHETASE"/>
    <property type="match status" value="1"/>
</dbReference>
<comment type="similarity">
    <text evidence="1">Belongs to the ATP-dependent AMP-binding enzyme family.</text>
</comment>